<accession>A0A6J6QYW1</accession>
<feature type="region of interest" description="Disordered" evidence="1">
    <location>
        <begin position="73"/>
        <end position="99"/>
    </location>
</feature>
<dbReference type="InterPro" id="IPR003837">
    <property type="entry name" value="GatC"/>
</dbReference>
<evidence type="ECO:0000313" key="2">
    <source>
        <dbReference type="EMBL" id="CAB4714155.1"/>
    </source>
</evidence>
<sequence length="99" mass="10439">MSRISNEEVARIAQLARLDLSAKEIAELAGEMEAILGAVARVQEAAKSDVVPTSHPLALVNVTRPDVVRPGLTPANALSGAPASEDDRFRVPQILGEEA</sequence>
<dbReference type="AlphaFoldDB" id="A0A6J6QYW1"/>
<name>A0A6J6QYW1_9ZZZZ</name>
<dbReference type="SUPFAM" id="SSF141000">
    <property type="entry name" value="Glu-tRNAGln amidotransferase C subunit"/>
    <property type="match status" value="1"/>
</dbReference>
<dbReference type="GO" id="GO:0006450">
    <property type="term" value="P:regulation of translational fidelity"/>
    <property type="evidence" value="ECO:0007669"/>
    <property type="project" value="InterPro"/>
</dbReference>
<dbReference type="InterPro" id="IPR036113">
    <property type="entry name" value="Asp/Glu-ADT_sf_sub_c"/>
</dbReference>
<organism evidence="2">
    <name type="scientific">freshwater metagenome</name>
    <dbReference type="NCBI Taxonomy" id="449393"/>
    <lineage>
        <taxon>unclassified sequences</taxon>
        <taxon>metagenomes</taxon>
        <taxon>ecological metagenomes</taxon>
    </lineage>
</organism>
<evidence type="ECO:0000256" key="1">
    <source>
        <dbReference type="SAM" id="MobiDB-lite"/>
    </source>
</evidence>
<dbReference type="HAMAP" id="MF_00122">
    <property type="entry name" value="GatC"/>
    <property type="match status" value="1"/>
</dbReference>
<dbReference type="Pfam" id="PF02686">
    <property type="entry name" value="GatC"/>
    <property type="match status" value="1"/>
</dbReference>
<gene>
    <name evidence="2" type="ORF">UFOPK2659_00271</name>
</gene>
<protein>
    <submittedName>
        <fullName evidence="2">Unannotated protein</fullName>
    </submittedName>
</protein>
<dbReference type="Gene3D" id="1.10.20.60">
    <property type="entry name" value="Glu-tRNAGln amidotransferase C subunit, N-terminal domain"/>
    <property type="match status" value="1"/>
</dbReference>
<proteinExistence type="inferred from homology"/>
<dbReference type="EMBL" id="CAEZYJ010000021">
    <property type="protein sequence ID" value="CAB4714155.1"/>
    <property type="molecule type" value="Genomic_DNA"/>
</dbReference>
<reference evidence="2" key="1">
    <citation type="submission" date="2020-05" db="EMBL/GenBank/DDBJ databases">
        <authorList>
            <person name="Chiriac C."/>
            <person name="Salcher M."/>
            <person name="Ghai R."/>
            <person name="Kavagutti S V."/>
        </authorList>
    </citation>
    <scope>NUCLEOTIDE SEQUENCE</scope>
</reference>
<dbReference type="NCBIfam" id="TIGR00135">
    <property type="entry name" value="gatC"/>
    <property type="match status" value="1"/>
</dbReference>